<dbReference type="Ensembl" id="ENSNNAT00000020102.1">
    <property type="protein sequence ID" value="ENSNNAP00000019147.1"/>
    <property type="gene ID" value="ENSNNAG00000012794.1"/>
</dbReference>
<feature type="compositionally biased region" description="Pro residues" evidence="1">
    <location>
        <begin position="22"/>
        <end position="31"/>
    </location>
</feature>
<feature type="region of interest" description="Disordered" evidence="1">
    <location>
        <begin position="19"/>
        <end position="50"/>
    </location>
</feature>
<evidence type="ECO:0000313" key="2">
    <source>
        <dbReference type="Ensembl" id="ENSNNAP00000019147.1"/>
    </source>
</evidence>
<sequence>MLQRLLPHFSRLPCVISESPDPKPTSFPPRCPQAEWKADASPSSREASGALSLQGRFLWQQPRVVLSSCPPPTPVFLMQTLASLAEPLLPPPPMSEIPRGKTDPLCPYQPAMKHKGNICRSPRQAGNPAA</sequence>
<reference evidence="2" key="2">
    <citation type="submission" date="2025-09" db="UniProtKB">
        <authorList>
            <consortium name="Ensembl"/>
        </authorList>
    </citation>
    <scope>IDENTIFICATION</scope>
</reference>
<evidence type="ECO:0000256" key="1">
    <source>
        <dbReference type="SAM" id="MobiDB-lite"/>
    </source>
</evidence>
<keyword evidence="3" id="KW-1185">Reference proteome</keyword>
<name>A0A8C6XUY0_NAJNA</name>
<dbReference type="Proteomes" id="UP000694559">
    <property type="component" value="Unplaced"/>
</dbReference>
<proteinExistence type="predicted"/>
<organism evidence="2 3">
    <name type="scientific">Naja naja</name>
    <name type="common">Indian cobra</name>
    <dbReference type="NCBI Taxonomy" id="35670"/>
    <lineage>
        <taxon>Eukaryota</taxon>
        <taxon>Metazoa</taxon>
        <taxon>Chordata</taxon>
        <taxon>Craniata</taxon>
        <taxon>Vertebrata</taxon>
        <taxon>Euteleostomi</taxon>
        <taxon>Lepidosauria</taxon>
        <taxon>Squamata</taxon>
        <taxon>Bifurcata</taxon>
        <taxon>Unidentata</taxon>
        <taxon>Episquamata</taxon>
        <taxon>Toxicofera</taxon>
        <taxon>Serpentes</taxon>
        <taxon>Colubroidea</taxon>
        <taxon>Elapidae</taxon>
        <taxon>Elapinae</taxon>
        <taxon>Naja</taxon>
    </lineage>
</organism>
<dbReference type="AlphaFoldDB" id="A0A8C6XUY0"/>
<reference evidence="2" key="1">
    <citation type="submission" date="2025-08" db="UniProtKB">
        <authorList>
            <consortium name="Ensembl"/>
        </authorList>
    </citation>
    <scope>IDENTIFICATION</scope>
</reference>
<protein>
    <submittedName>
        <fullName evidence="2">Uncharacterized protein</fullName>
    </submittedName>
</protein>
<accession>A0A8C6XUY0</accession>
<evidence type="ECO:0000313" key="3">
    <source>
        <dbReference type="Proteomes" id="UP000694559"/>
    </source>
</evidence>